<proteinExistence type="predicted"/>
<evidence type="ECO:0000313" key="1">
    <source>
        <dbReference type="EMBL" id="KAF5462168.1"/>
    </source>
</evidence>
<name>A0A833UNA5_JUGRE</name>
<feature type="non-terminal residue" evidence="1">
    <location>
        <position position="168"/>
    </location>
</feature>
<gene>
    <name evidence="1" type="ORF">F2P56_018198</name>
</gene>
<reference evidence="1" key="2">
    <citation type="submission" date="2020-03" db="EMBL/GenBank/DDBJ databases">
        <title>Walnut 2.0.</title>
        <authorList>
            <person name="Marrano A."/>
            <person name="Britton M."/>
            <person name="Zimin A.V."/>
            <person name="Zaini P.A."/>
            <person name="Workman R."/>
            <person name="Puiu D."/>
            <person name="Bianco L."/>
            <person name="Allen B.J."/>
            <person name="Troggio M."/>
            <person name="Leslie C.A."/>
            <person name="Timp W."/>
            <person name="Dendekar A."/>
            <person name="Salzberg S.L."/>
            <person name="Neale D.B."/>
        </authorList>
    </citation>
    <scope>NUCLEOTIDE SEQUENCE</scope>
    <source>
        <tissue evidence="1">Leaves</tissue>
    </source>
</reference>
<dbReference type="Proteomes" id="UP000619265">
    <property type="component" value="Unassembled WGS sequence"/>
</dbReference>
<accession>A0A833UNA5</accession>
<comment type="caution">
    <text evidence="1">The sequence shown here is derived from an EMBL/GenBank/DDBJ whole genome shotgun (WGS) entry which is preliminary data.</text>
</comment>
<dbReference type="EMBL" id="LIHL02000008">
    <property type="protein sequence ID" value="KAF5462168.1"/>
    <property type="molecule type" value="Genomic_DNA"/>
</dbReference>
<evidence type="ECO:0000313" key="2">
    <source>
        <dbReference type="Proteomes" id="UP000619265"/>
    </source>
</evidence>
<dbReference type="AlphaFoldDB" id="A0A833UNA5"/>
<reference evidence="1" key="1">
    <citation type="submission" date="2015-10" db="EMBL/GenBank/DDBJ databases">
        <authorList>
            <person name="Martinez-Garcia P.J."/>
            <person name="Crepeau M.W."/>
            <person name="Puiu D."/>
            <person name="Gonzalez-Ibeas D."/>
            <person name="Whalen J."/>
            <person name="Stevens K."/>
            <person name="Paul R."/>
            <person name="Butterfield T."/>
            <person name="Britton M."/>
            <person name="Reagan R."/>
            <person name="Chakraborty S."/>
            <person name="Walawage S.L."/>
            <person name="Vasquez-Gross H.A."/>
            <person name="Cardeno C."/>
            <person name="Famula R."/>
            <person name="Pratt K."/>
            <person name="Kuruganti S."/>
            <person name="Aradhya M.K."/>
            <person name="Leslie C.A."/>
            <person name="Dandekar A.M."/>
            <person name="Salzberg S.L."/>
            <person name="Wegrzyn J.L."/>
            <person name="Langley C.H."/>
            <person name="Neale D.B."/>
        </authorList>
    </citation>
    <scope>NUCLEOTIDE SEQUENCE</scope>
    <source>
        <tissue evidence="1">Leaves</tissue>
    </source>
</reference>
<organism evidence="1 2">
    <name type="scientific">Juglans regia</name>
    <name type="common">English walnut</name>
    <dbReference type="NCBI Taxonomy" id="51240"/>
    <lineage>
        <taxon>Eukaryota</taxon>
        <taxon>Viridiplantae</taxon>
        <taxon>Streptophyta</taxon>
        <taxon>Embryophyta</taxon>
        <taxon>Tracheophyta</taxon>
        <taxon>Spermatophyta</taxon>
        <taxon>Magnoliopsida</taxon>
        <taxon>eudicotyledons</taxon>
        <taxon>Gunneridae</taxon>
        <taxon>Pentapetalae</taxon>
        <taxon>rosids</taxon>
        <taxon>fabids</taxon>
        <taxon>Fagales</taxon>
        <taxon>Juglandaceae</taxon>
        <taxon>Juglans</taxon>
    </lineage>
</organism>
<sequence>MEIFPASTPLGISSSSNTTLWGKPALFLNTIFSPGLMLKLLGTKAKPPSSLPSKTSMAMALLASSALAAVAATATPTSLSEALMLSLGTAEAEAETLAVALTLAAPAAFRPVNDGMATAAEVTVAMDKDFSFFCFVLLVGGDRKEQRGGLDFNRVRLILCGMDWRRDL</sequence>
<dbReference type="Gramene" id="Jr08_09020_p2">
    <property type="protein sequence ID" value="cds.Jr08_09020_p2"/>
    <property type="gene ID" value="Jr08_09020"/>
</dbReference>
<protein>
    <submittedName>
        <fullName evidence="1">Uncharacterized protein</fullName>
    </submittedName>
</protein>